<dbReference type="EMBL" id="JBHSDI010000062">
    <property type="protein sequence ID" value="MFC4260928.1"/>
    <property type="molecule type" value="Genomic_DNA"/>
</dbReference>
<keyword evidence="2" id="KW-0175">Coiled coil</keyword>
<dbReference type="PANTHER" id="PTHR32347:SF23">
    <property type="entry name" value="BLL5650 PROTEIN"/>
    <property type="match status" value="1"/>
</dbReference>
<comment type="caution">
    <text evidence="4">The sequence shown here is derived from an EMBL/GenBank/DDBJ whole genome shotgun (WGS) entry which is preliminary data.</text>
</comment>
<organism evidence="4 5">
    <name type="scientific">Marinobacter lacisalsi</name>
    <dbReference type="NCBI Taxonomy" id="475979"/>
    <lineage>
        <taxon>Bacteria</taxon>
        <taxon>Pseudomonadati</taxon>
        <taxon>Pseudomonadota</taxon>
        <taxon>Gammaproteobacteria</taxon>
        <taxon>Pseudomonadales</taxon>
        <taxon>Marinobacteraceae</taxon>
        <taxon>Marinobacter</taxon>
    </lineage>
</organism>
<dbReference type="PANTHER" id="PTHR32347">
    <property type="entry name" value="EFFLUX SYSTEM COMPONENT YKNX-RELATED"/>
    <property type="match status" value="1"/>
</dbReference>
<dbReference type="Gene3D" id="2.40.50.100">
    <property type="match status" value="1"/>
</dbReference>
<sequence>MSEAVAALLGLEQQLRRATDPSQLYFTVVNQLDRCVPFTLAVMLVGDQPGRADVMAISDVPTVDYTSPFVLWVERLAKHCASKADDTTQQVLTPSGVPAELASEWRELGLPECLLWQPLPVEARDNTPAGVLLLFAEQEWTSEELGVSGHLSASIGHALFALRRHRPLAGLWQRLRQRRLFFALVLLVLVILFLPVRLTTLAPAEVIADSPAIVAAPLDGVVASVDVMPNQQVVPGDVLARMENSDLESEAEVARQALAVARARLLTAQQSGFMDPTQKARLAELQADVSLNDSRLKYAEARLQRSVIRAESAGIAVLEDPAEWRGRPVKTGERILQVADPDRVAFEISLPVKDSVALETGTEVKVFLDNDPLHPWRGTLRHAGYEPRPSPDQQMVYRLVAELEATPSAEAAFPRIGLRGTARIHGDKVSVFFFLFRRPITAVRQWLGW</sequence>
<evidence type="ECO:0000256" key="1">
    <source>
        <dbReference type="ARBA" id="ARBA00004196"/>
    </source>
</evidence>
<keyword evidence="3" id="KW-0472">Membrane</keyword>
<keyword evidence="5" id="KW-1185">Reference proteome</keyword>
<protein>
    <submittedName>
        <fullName evidence="4">Efflux RND transporter periplasmic adaptor subunit</fullName>
    </submittedName>
</protein>
<dbReference type="RefSeq" id="WP_379889953.1">
    <property type="nucleotide sequence ID" value="NZ_JBHSDI010000062.1"/>
</dbReference>
<dbReference type="Proteomes" id="UP001595798">
    <property type="component" value="Unassembled WGS sequence"/>
</dbReference>
<evidence type="ECO:0000313" key="4">
    <source>
        <dbReference type="EMBL" id="MFC4260928.1"/>
    </source>
</evidence>
<dbReference type="InterPro" id="IPR050465">
    <property type="entry name" value="UPF0194_transport"/>
</dbReference>
<accession>A0ABV8QMA6</accession>
<dbReference type="SUPFAM" id="SSF111369">
    <property type="entry name" value="HlyD-like secretion proteins"/>
    <property type="match status" value="1"/>
</dbReference>
<comment type="subcellular location">
    <subcellularLocation>
        <location evidence="1">Cell envelope</location>
    </subcellularLocation>
</comment>
<name>A0ABV8QMA6_9GAMM</name>
<keyword evidence="3" id="KW-1133">Transmembrane helix</keyword>
<evidence type="ECO:0000256" key="3">
    <source>
        <dbReference type="SAM" id="Phobius"/>
    </source>
</evidence>
<feature type="transmembrane region" description="Helical" evidence="3">
    <location>
        <begin position="180"/>
        <end position="198"/>
    </location>
</feature>
<reference evidence="5" key="1">
    <citation type="journal article" date="2019" name="Int. J. Syst. Evol. Microbiol.">
        <title>The Global Catalogue of Microorganisms (GCM) 10K type strain sequencing project: providing services to taxonomists for standard genome sequencing and annotation.</title>
        <authorList>
            <consortium name="The Broad Institute Genomics Platform"/>
            <consortium name="The Broad Institute Genome Sequencing Center for Infectious Disease"/>
            <person name="Wu L."/>
            <person name="Ma J."/>
        </authorList>
    </citation>
    <scope>NUCLEOTIDE SEQUENCE [LARGE SCALE GENOMIC DNA]</scope>
    <source>
        <strain evidence="5">CECT 7297</strain>
    </source>
</reference>
<evidence type="ECO:0000256" key="2">
    <source>
        <dbReference type="ARBA" id="ARBA00023054"/>
    </source>
</evidence>
<keyword evidence="3" id="KW-0812">Transmembrane</keyword>
<gene>
    <name evidence="4" type="ORF">ACFOZ5_18060</name>
</gene>
<evidence type="ECO:0000313" key="5">
    <source>
        <dbReference type="Proteomes" id="UP001595798"/>
    </source>
</evidence>
<proteinExistence type="predicted"/>